<dbReference type="Pfam" id="PF10646">
    <property type="entry name" value="Germane"/>
    <property type="match status" value="1"/>
</dbReference>
<dbReference type="InterPro" id="IPR018911">
    <property type="entry name" value="Gmad2_Ig-like_dom"/>
</dbReference>
<dbReference type="EMBL" id="VIXA01000001">
    <property type="protein sequence ID" value="TWG27501.1"/>
    <property type="molecule type" value="Genomic_DNA"/>
</dbReference>
<reference evidence="4 5" key="1">
    <citation type="submission" date="2019-06" db="EMBL/GenBank/DDBJ databases">
        <title>Sequencing the genomes of 1000 actinobacteria strains.</title>
        <authorList>
            <person name="Klenk H.-P."/>
        </authorList>
    </citation>
    <scope>NUCLEOTIDE SEQUENCE [LARGE SCALE GENOMIC DNA]</scope>
    <source>
        <strain evidence="4 5">DSM 102131</strain>
    </source>
</reference>
<feature type="compositionally biased region" description="Polar residues" evidence="1">
    <location>
        <begin position="72"/>
        <end position="82"/>
    </location>
</feature>
<dbReference type="InterPro" id="IPR019606">
    <property type="entry name" value="GerMN"/>
</dbReference>
<name>A0A561WUI8_9ACTN</name>
<evidence type="ECO:0000256" key="2">
    <source>
        <dbReference type="SAM" id="SignalP"/>
    </source>
</evidence>
<feature type="domain" description="GerMN" evidence="3">
    <location>
        <begin position="110"/>
        <end position="197"/>
    </location>
</feature>
<evidence type="ECO:0000313" key="4">
    <source>
        <dbReference type="EMBL" id="TWG27501.1"/>
    </source>
</evidence>
<evidence type="ECO:0000313" key="5">
    <source>
        <dbReference type="Proteomes" id="UP000319927"/>
    </source>
</evidence>
<dbReference type="PROSITE" id="PS51257">
    <property type="entry name" value="PROKAR_LIPOPROTEIN"/>
    <property type="match status" value="1"/>
</dbReference>
<feature type="compositionally biased region" description="Low complexity" evidence="1">
    <location>
        <begin position="27"/>
        <end position="45"/>
    </location>
</feature>
<dbReference type="RefSeq" id="WP_246157576.1">
    <property type="nucleotide sequence ID" value="NZ_VIXA01000001.1"/>
</dbReference>
<evidence type="ECO:0000256" key="1">
    <source>
        <dbReference type="SAM" id="MobiDB-lite"/>
    </source>
</evidence>
<keyword evidence="2" id="KW-0732">Signal</keyword>
<feature type="signal peptide" evidence="2">
    <location>
        <begin position="1"/>
        <end position="21"/>
    </location>
</feature>
<sequence length="304" mass="30282">MNRLPALLAALALLLAGCADARSGTLGPAPRAAAPGTASAPVTGPTSPPGTPTAGTPGPAATRSIAPVTPPRTGTPSPAGTGSVTVQLWFARAGVVVPTRRTRPTTVATSRLALAELAAGPTSAEAAAGLATLVPAGVEMVRIAEGTATVAPPPSFADTDARTLRLRRAQVVWTLTQFPTVRRVAFAGSGVVLARTDLADLLAPIVVTEPAIGQRVAGSVTVAGTADVYEATVSIRILDGTGRVVGTGFTTATCGSGCRGDYRGGVAYRLATAGPGTIEVYEVSPRDGSRTHVVAVPVLLAATG</sequence>
<keyword evidence="5" id="KW-1185">Reference proteome</keyword>
<evidence type="ECO:0000259" key="3">
    <source>
        <dbReference type="SMART" id="SM00909"/>
    </source>
</evidence>
<comment type="caution">
    <text evidence="4">The sequence shown here is derived from an EMBL/GenBank/DDBJ whole genome shotgun (WGS) entry which is preliminary data.</text>
</comment>
<gene>
    <name evidence="4" type="ORF">FHX75_11645</name>
</gene>
<feature type="chain" id="PRO_5021744363" evidence="2">
    <location>
        <begin position="22"/>
        <end position="304"/>
    </location>
</feature>
<protein>
    <submittedName>
        <fullName evidence="4">Sporulation and spore germination protein</fullName>
    </submittedName>
</protein>
<accession>A0A561WUI8</accession>
<feature type="compositionally biased region" description="Low complexity" evidence="1">
    <location>
        <begin position="52"/>
        <end position="62"/>
    </location>
</feature>
<dbReference type="AlphaFoldDB" id="A0A561WUI8"/>
<proteinExistence type="predicted"/>
<feature type="region of interest" description="Disordered" evidence="1">
    <location>
        <begin position="27"/>
        <end position="82"/>
    </location>
</feature>
<dbReference type="Pfam" id="PF10648">
    <property type="entry name" value="Gmad2"/>
    <property type="match status" value="1"/>
</dbReference>
<organism evidence="4 5">
    <name type="scientific">Micromonospora palomenae</name>
    <dbReference type="NCBI Taxonomy" id="1461247"/>
    <lineage>
        <taxon>Bacteria</taxon>
        <taxon>Bacillati</taxon>
        <taxon>Actinomycetota</taxon>
        <taxon>Actinomycetes</taxon>
        <taxon>Micromonosporales</taxon>
        <taxon>Micromonosporaceae</taxon>
        <taxon>Micromonospora</taxon>
    </lineage>
</organism>
<dbReference type="Proteomes" id="UP000319927">
    <property type="component" value="Unassembled WGS sequence"/>
</dbReference>
<dbReference type="SMART" id="SM00909">
    <property type="entry name" value="Germane"/>
    <property type="match status" value="1"/>
</dbReference>